<protein>
    <submittedName>
        <fullName evidence="1">Uncharacterized protein</fullName>
    </submittedName>
</protein>
<name>A0AA38ICM4_9CUCU</name>
<proteinExistence type="predicted"/>
<sequence>MPVSPPAPLRRSRLPCGGHCDFLPPRRCLTLLRCAVLASPAAAITSPAAAIGAAGCDYSLKDATLASPVKVANEETALAVVFNAE</sequence>
<dbReference type="Proteomes" id="UP001168821">
    <property type="component" value="Unassembled WGS sequence"/>
</dbReference>
<reference evidence="1" key="1">
    <citation type="journal article" date="2023" name="G3 (Bethesda)">
        <title>Whole genome assemblies of Zophobas morio and Tenebrio molitor.</title>
        <authorList>
            <person name="Kaur S."/>
            <person name="Stinson S.A."/>
            <person name="diCenzo G.C."/>
        </authorList>
    </citation>
    <scope>NUCLEOTIDE SEQUENCE</scope>
    <source>
        <strain evidence="1">QUZm001</strain>
    </source>
</reference>
<dbReference type="EMBL" id="JALNTZ010000005">
    <property type="protein sequence ID" value="KAJ3651432.1"/>
    <property type="molecule type" value="Genomic_DNA"/>
</dbReference>
<accession>A0AA38ICM4</accession>
<gene>
    <name evidence="1" type="ORF">Zmor_017476</name>
</gene>
<dbReference type="AlphaFoldDB" id="A0AA38ICM4"/>
<keyword evidence="2" id="KW-1185">Reference proteome</keyword>
<organism evidence="1 2">
    <name type="scientific">Zophobas morio</name>
    <dbReference type="NCBI Taxonomy" id="2755281"/>
    <lineage>
        <taxon>Eukaryota</taxon>
        <taxon>Metazoa</taxon>
        <taxon>Ecdysozoa</taxon>
        <taxon>Arthropoda</taxon>
        <taxon>Hexapoda</taxon>
        <taxon>Insecta</taxon>
        <taxon>Pterygota</taxon>
        <taxon>Neoptera</taxon>
        <taxon>Endopterygota</taxon>
        <taxon>Coleoptera</taxon>
        <taxon>Polyphaga</taxon>
        <taxon>Cucujiformia</taxon>
        <taxon>Tenebrionidae</taxon>
        <taxon>Zophobas</taxon>
    </lineage>
</organism>
<comment type="caution">
    <text evidence="1">The sequence shown here is derived from an EMBL/GenBank/DDBJ whole genome shotgun (WGS) entry which is preliminary data.</text>
</comment>
<evidence type="ECO:0000313" key="1">
    <source>
        <dbReference type="EMBL" id="KAJ3651432.1"/>
    </source>
</evidence>
<evidence type="ECO:0000313" key="2">
    <source>
        <dbReference type="Proteomes" id="UP001168821"/>
    </source>
</evidence>